<evidence type="ECO:0000256" key="3">
    <source>
        <dbReference type="ARBA" id="ARBA00022737"/>
    </source>
</evidence>
<dbReference type="AlphaFoldDB" id="A0AA39KRV4"/>
<keyword evidence="4 6" id="KW-1133">Transmembrane helix</keyword>
<dbReference type="Pfam" id="PF16165">
    <property type="entry name" value="Ferlin_C"/>
    <property type="match status" value="1"/>
</dbReference>
<evidence type="ECO:0000256" key="1">
    <source>
        <dbReference type="ARBA" id="ARBA00004370"/>
    </source>
</evidence>
<dbReference type="GO" id="GO:0016020">
    <property type="term" value="C:membrane"/>
    <property type="evidence" value="ECO:0007669"/>
    <property type="project" value="UniProtKB-SubCell"/>
</dbReference>
<evidence type="ECO:0000313" key="9">
    <source>
        <dbReference type="Proteomes" id="UP001168990"/>
    </source>
</evidence>
<evidence type="ECO:0000259" key="7">
    <source>
        <dbReference type="Pfam" id="PF16165"/>
    </source>
</evidence>
<dbReference type="InterPro" id="IPR032362">
    <property type="entry name" value="Ferlin_C"/>
</dbReference>
<evidence type="ECO:0000256" key="5">
    <source>
        <dbReference type="ARBA" id="ARBA00023136"/>
    </source>
</evidence>
<evidence type="ECO:0000313" key="8">
    <source>
        <dbReference type="EMBL" id="KAK0171593.1"/>
    </source>
</evidence>
<feature type="domain" description="Ferlin C-terminal" evidence="7">
    <location>
        <begin position="5"/>
        <end position="98"/>
    </location>
</feature>
<keyword evidence="2 6" id="KW-0812">Transmembrane</keyword>
<dbReference type="PANTHER" id="PTHR12546:SF60">
    <property type="entry name" value="MISFIRE, ISOFORM F"/>
    <property type="match status" value="1"/>
</dbReference>
<evidence type="ECO:0000256" key="4">
    <source>
        <dbReference type="ARBA" id="ARBA00022989"/>
    </source>
</evidence>
<evidence type="ECO:0000256" key="6">
    <source>
        <dbReference type="SAM" id="Phobius"/>
    </source>
</evidence>
<dbReference type="Proteomes" id="UP001168990">
    <property type="component" value="Unassembled WGS sequence"/>
</dbReference>
<reference evidence="8" key="1">
    <citation type="journal article" date="2023" name="bioRxiv">
        <title>Scaffold-level genome assemblies of two parasitoid biocontrol wasps reveal the parthenogenesis mechanism and an associated novel virus.</title>
        <authorList>
            <person name="Inwood S."/>
            <person name="Skelly J."/>
            <person name="Guhlin J."/>
            <person name="Harrop T."/>
            <person name="Goldson S."/>
            <person name="Dearden P."/>
        </authorList>
    </citation>
    <scope>NUCLEOTIDE SEQUENCE</scope>
    <source>
        <strain evidence="8">Irish</strain>
        <tissue evidence="8">Whole body</tissue>
    </source>
</reference>
<accession>A0AA39KRV4</accession>
<sequence length="101" mass="11543">MEVVVTLQGKVEMELTLVPTAEAKKMPVGMGRNPPNPLPFPKRPDISFSWFRNPWNACCFVVCRYYRGRIICFSLILFLILLLCCAIYAFPGYLVKKLLNA</sequence>
<keyword evidence="9" id="KW-1185">Reference proteome</keyword>
<keyword evidence="5 6" id="KW-0472">Membrane</keyword>
<comment type="caution">
    <text evidence="8">The sequence shown here is derived from an EMBL/GenBank/DDBJ whole genome shotgun (WGS) entry which is preliminary data.</text>
</comment>
<feature type="transmembrane region" description="Helical" evidence="6">
    <location>
        <begin position="70"/>
        <end position="90"/>
    </location>
</feature>
<protein>
    <recommendedName>
        <fullName evidence="7">Ferlin C-terminal domain-containing protein</fullName>
    </recommendedName>
</protein>
<dbReference type="InterPro" id="IPR037721">
    <property type="entry name" value="Ferlin"/>
</dbReference>
<dbReference type="PANTHER" id="PTHR12546">
    <property type="entry name" value="FER-1-LIKE"/>
    <property type="match status" value="1"/>
</dbReference>
<name>A0AA39KRV4_9HYME</name>
<gene>
    <name evidence="8" type="ORF">PV328_005028</name>
</gene>
<dbReference type="EMBL" id="JAQQBS010000002">
    <property type="protein sequence ID" value="KAK0171593.1"/>
    <property type="molecule type" value="Genomic_DNA"/>
</dbReference>
<reference evidence="8" key="2">
    <citation type="submission" date="2023-03" db="EMBL/GenBank/DDBJ databases">
        <authorList>
            <person name="Inwood S.N."/>
            <person name="Skelly J.G."/>
            <person name="Guhlin J."/>
            <person name="Harrop T.W.R."/>
            <person name="Goldson S.G."/>
            <person name="Dearden P.K."/>
        </authorList>
    </citation>
    <scope>NUCLEOTIDE SEQUENCE</scope>
    <source>
        <strain evidence="8">Irish</strain>
        <tissue evidence="8">Whole body</tissue>
    </source>
</reference>
<dbReference type="GO" id="GO:0007009">
    <property type="term" value="P:plasma membrane organization"/>
    <property type="evidence" value="ECO:0007669"/>
    <property type="project" value="TreeGrafter"/>
</dbReference>
<comment type="subcellular location">
    <subcellularLocation>
        <location evidence="1">Membrane</location>
    </subcellularLocation>
</comment>
<keyword evidence="3" id="KW-0677">Repeat</keyword>
<organism evidence="8 9">
    <name type="scientific">Microctonus aethiopoides</name>
    <dbReference type="NCBI Taxonomy" id="144406"/>
    <lineage>
        <taxon>Eukaryota</taxon>
        <taxon>Metazoa</taxon>
        <taxon>Ecdysozoa</taxon>
        <taxon>Arthropoda</taxon>
        <taxon>Hexapoda</taxon>
        <taxon>Insecta</taxon>
        <taxon>Pterygota</taxon>
        <taxon>Neoptera</taxon>
        <taxon>Endopterygota</taxon>
        <taxon>Hymenoptera</taxon>
        <taxon>Apocrita</taxon>
        <taxon>Ichneumonoidea</taxon>
        <taxon>Braconidae</taxon>
        <taxon>Euphorinae</taxon>
        <taxon>Microctonus</taxon>
    </lineage>
</organism>
<evidence type="ECO:0000256" key="2">
    <source>
        <dbReference type="ARBA" id="ARBA00022692"/>
    </source>
</evidence>
<proteinExistence type="predicted"/>